<dbReference type="EMBL" id="BAABKX010000001">
    <property type="protein sequence ID" value="GAA5044711.1"/>
    <property type="molecule type" value="Genomic_DNA"/>
</dbReference>
<dbReference type="AlphaFoldDB" id="A0AAV3UDH8"/>
<accession>A0AAV3UDH8</accession>
<protein>
    <submittedName>
        <fullName evidence="2">GNAT family N-acetyltransferase</fullName>
    </submittedName>
</protein>
<organism evidence="2 3">
    <name type="scientific">Haladaptatus pallidirubidus</name>
    <dbReference type="NCBI Taxonomy" id="1008152"/>
    <lineage>
        <taxon>Archaea</taxon>
        <taxon>Methanobacteriati</taxon>
        <taxon>Methanobacteriota</taxon>
        <taxon>Stenosarchaea group</taxon>
        <taxon>Halobacteria</taxon>
        <taxon>Halobacteriales</taxon>
        <taxon>Haladaptataceae</taxon>
        <taxon>Haladaptatus</taxon>
    </lineage>
</organism>
<gene>
    <name evidence="2" type="ORF">GCM10025751_11520</name>
</gene>
<dbReference type="InterPro" id="IPR051908">
    <property type="entry name" value="Ribosomal_N-acetyltransferase"/>
</dbReference>
<name>A0AAV3UDH8_9EURY</name>
<dbReference type="PANTHER" id="PTHR43441:SF11">
    <property type="entry name" value="RIBOSOMAL-PROTEIN-SERINE ACETYLTRANSFERASE"/>
    <property type="match status" value="1"/>
</dbReference>
<reference evidence="2 3" key="1">
    <citation type="journal article" date="2019" name="Int. J. Syst. Evol. Microbiol.">
        <title>The Global Catalogue of Microorganisms (GCM) 10K type strain sequencing project: providing services to taxonomists for standard genome sequencing and annotation.</title>
        <authorList>
            <consortium name="The Broad Institute Genomics Platform"/>
            <consortium name="The Broad Institute Genome Sequencing Center for Infectious Disease"/>
            <person name="Wu L."/>
            <person name="Ma J."/>
        </authorList>
    </citation>
    <scope>NUCLEOTIDE SEQUENCE [LARGE SCALE GENOMIC DNA]</scope>
    <source>
        <strain evidence="2 3">JCM 17504</strain>
    </source>
</reference>
<dbReference type="GO" id="GO:1990189">
    <property type="term" value="F:protein N-terminal-serine acetyltransferase activity"/>
    <property type="evidence" value="ECO:0007669"/>
    <property type="project" value="TreeGrafter"/>
</dbReference>
<dbReference type="PANTHER" id="PTHR43441">
    <property type="entry name" value="RIBOSOMAL-PROTEIN-SERINE ACETYLTRANSFERASE"/>
    <property type="match status" value="1"/>
</dbReference>
<dbReference type="GeneID" id="68611724"/>
<dbReference type="InterPro" id="IPR000182">
    <property type="entry name" value="GNAT_dom"/>
</dbReference>
<dbReference type="GO" id="GO:0008999">
    <property type="term" value="F:protein-N-terminal-alanine acetyltransferase activity"/>
    <property type="evidence" value="ECO:0007669"/>
    <property type="project" value="TreeGrafter"/>
</dbReference>
<dbReference type="GO" id="GO:0005737">
    <property type="term" value="C:cytoplasm"/>
    <property type="evidence" value="ECO:0007669"/>
    <property type="project" value="TreeGrafter"/>
</dbReference>
<feature type="domain" description="N-acetyltransferase" evidence="1">
    <location>
        <begin position="41"/>
        <end position="193"/>
    </location>
</feature>
<evidence type="ECO:0000259" key="1">
    <source>
        <dbReference type="PROSITE" id="PS51186"/>
    </source>
</evidence>
<keyword evidence="3" id="KW-1185">Reference proteome</keyword>
<comment type="caution">
    <text evidence="2">The sequence shown here is derived from an EMBL/GenBank/DDBJ whole genome shotgun (WGS) entry which is preliminary data.</text>
</comment>
<dbReference type="Pfam" id="PF13302">
    <property type="entry name" value="Acetyltransf_3"/>
    <property type="match status" value="1"/>
</dbReference>
<evidence type="ECO:0000313" key="3">
    <source>
        <dbReference type="Proteomes" id="UP001501729"/>
    </source>
</evidence>
<dbReference type="SUPFAM" id="SSF55729">
    <property type="entry name" value="Acyl-CoA N-acyltransferases (Nat)"/>
    <property type="match status" value="1"/>
</dbReference>
<sequence length="215" mass="24594">MFPERIETERLVLEALTHENVDVFELYQHNAHDAPDIDEVTEFVPWEPHATPKETKDFIDAAAKNRAEGEGAEFLIRLQEGEKGTSSHDTGTDEIVGLAGINVEWERRTGTLGIGLRKPFWGRGYSGERADALIELAFETLDLELVAVDHFDGNEKSKRAIEKYVEAHGGQYDGILRNWYPDGDDVRDAHRYTVTREQWLENREKKESRDEVTEP</sequence>
<dbReference type="Gene3D" id="3.40.630.30">
    <property type="match status" value="1"/>
</dbReference>
<dbReference type="RefSeq" id="WP_227775939.1">
    <property type="nucleotide sequence ID" value="NZ_BAABKX010000001.1"/>
</dbReference>
<dbReference type="InterPro" id="IPR016181">
    <property type="entry name" value="Acyl_CoA_acyltransferase"/>
</dbReference>
<proteinExistence type="predicted"/>
<dbReference type="PROSITE" id="PS51186">
    <property type="entry name" value="GNAT"/>
    <property type="match status" value="1"/>
</dbReference>
<dbReference type="Proteomes" id="UP001501729">
    <property type="component" value="Unassembled WGS sequence"/>
</dbReference>
<evidence type="ECO:0000313" key="2">
    <source>
        <dbReference type="EMBL" id="GAA5044711.1"/>
    </source>
</evidence>